<name>A0A3Q9RKV8_9BACI</name>
<dbReference type="Proteomes" id="UP000283095">
    <property type="component" value="Chromosome"/>
</dbReference>
<protein>
    <submittedName>
        <fullName evidence="1">Uncharacterized protein</fullName>
    </submittedName>
</protein>
<dbReference type="EMBL" id="CP026095">
    <property type="protein sequence ID" value="AZV41887.1"/>
    <property type="molecule type" value="Genomic_DNA"/>
</dbReference>
<dbReference type="KEGG" id="pasa:BAOM_1277"/>
<evidence type="ECO:0000313" key="1">
    <source>
        <dbReference type="EMBL" id="AZV41887.1"/>
    </source>
</evidence>
<dbReference type="AlphaFoldDB" id="A0A3Q9RKV8"/>
<sequence>MKRLDNNRKNKIEQEVKVHCSKCGGRKCNCVKVKKKQKVIEDNKKLIVEQEVEVNIFKGETGSTGAT</sequence>
<reference evidence="1 2" key="1">
    <citation type="submission" date="2018-01" db="EMBL/GenBank/DDBJ databases">
        <title>Bacillus asahii Genome sequencing and assembly.</title>
        <authorList>
            <person name="Jiang H."/>
            <person name="Feng Y."/>
            <person name="Zhao F."/>
            <person name="Lin X."/>
        </authorList>
    </citation>
    <scope>NUCLEOTIDE SEQUENCE [LARGE SCALE GENOMIC DNA]</scope>
    <source>
        <strain evidence="1 2">OM18</strain>
    </source>
</reference>
<gene>
    <name evidence="1" type="ORF">BAOM_1277</name>
</gene>
<accession>A0A3Q9RKV8</accession>
<proteinExistence type="predicted"/>
<organism evidence="1 2">
    <name type="scientific">Peribacillus asahii</name>
    <dbReference type="NCBI Taxonomy" id="228899"/>
    <lineage>
        <taxon>Bacteria</taxon>
        <taxon>Bacillati</taxon>
        <taxon>Bacillota</taxon>
        <taxon>Bacilli</taxon>
        <taxon>Bacillales</taxon>
        <taxon>Bacillaceae</taxon>
        <taxon>Peribacillus</taxon>
    </lineage>
</organism>
<evidence type="ECO:0000313" key="2">
    <source>
        <dbReference type="Proteomes" id="UP000283095"/>
    </source>
</evidence>